<name>A0A7X6I657_9BURK</name>
<keyword evidence="2" id="KW-1185">Reference proteome</keyword>
<dbReference type="Proteomes" id="UP000521868">
    <property type="component" value="Unassembled WGS sequence"/>
</dbReference>
<reference evidence="1 2" key="1">
    <citation type="journal article" date="2020" name="Nature">
        <title>Bacterial chemolithoautotrophy via manganese oxidation.</title>
        <authorList>
            <person name="Yu H."/>
            <person name="Leadbetter J.R."/>
        </authorList>
    </citation>
    <scope>NUCLEOTIDE SEQUENCE [LARGE SCALE GENOMIC DNA]</scope>
    <source>
        <strain evidence="1 2">RBP-1</strain>
    </source>
</reference>
<evidence type="ECO:0000313" key="1">
    <source>
        <dbReference type="EMBL" id="NKE66071.1"/>
    </source>
</evidence>
<evidence type="ECO:0000313" key="2">
    <source>
        <dbReference type="Proteomes" id="UP000521868"/>
    </source>
</evidence>
<organism evidence="1 2">
    <name type="scientific">Ramlibacter lithotrophicus</name>
    <dbReference type="NCBI Taxonomy" id="2606681"/>
    <lineage>
        <taxon>Bacteria</taxon>
        <taxon>Pseudomonadati</taxon>
        <taxon>Pseudomonadota</taxon>
        <taxon>Betaproteobacteria</taxon>
        <taxon>Burkholderiales</taxon>
        <taxon>Comamonadaceae</taxon>
        <taxon>Ramlibacter</taxon>
    </lineage>
</organism>
<dbReference type="RefSeq" id="WP_168107140.1">
    <property type="nucleotide sequence ID" value="NZ_VTOX01000002.1"/>
</dbReference>
<dbReference type="EMBL" id="VTOX01000002">
    <property type="protein sequence ID" value="NKE66071.1"/>
    <property type="molecule type" value="Genomic_DNA"/>
</dbReference>
<comment type="caution">
    <text evidence="1">The sequence shown here is derived from an EMBL/GenBank/DDBJ whole genome shotgun (WGS) entry which is preliminary data.</text>
</comment>
<sequence>MSSKHQSAESPYEAALAEERLKWKRLDLPQPDVNEQLKACAEWTAAAERARAVARRMQENRDASPA</sequence>
<protein>
    <submittedName>
        <fullName evidence="1">Uncharacterized protein</fullName>
    </submittedName>
</protein>
<dbReference type="AlphaFoldDB" id="A0A7X6I657"/>
<accession>A0A7X6I657</accession>
<proteinExistence type="predicted"/>
<gene>
    <name evidence="1" type="ORF">RAMLITH_09585</name>
</gene>